<evidence type="ECO:0000256" key="1">
    <source>
        <dbReference type="ARBA" id="ARBA00010240"/>
    </source>
</evidence>
<keyword evidence="6" id="KW-1185">Reference proteome</keyword>
<evidence type="ECO:0000256" key="3">
    <source>
        <dbReference type="PROSITE-ProRule" id="PRU01161"/>
    </source>
</evidence>
<evidence type="ECO:0000259" key="4">
    <source>
        <dbReference type="PROSITE" id="PS51635"/>
    </source>
</evidence>
<evidence type="ECO:0000313" key="5">
    <source>
        <dbReference type="EMBL" id="EGR29322.1"/>
    </source>
</evidence>
<dbReference type="OMA" id="VHNNGEC"/>
<dbReference type="RefSeq" id="XP_004030558.1">
    <property type="nucleotide sequence ID" value="XM_004030510.1"/>
</dbReference>
<dbReference type="InterPro" id="IPR002641">
    <property type="entry name" value="PNPLA_dom"/>
</dbReference>
<dbReference type="InterPro" id="IPR016035">
    <property type="entry name" value="Acyl_Trfase/lysoPLipase"/>
</dbReference>
<dbReference type="PANTHER" id="PTHR32176">
    <property type="entry name" value="XYLOSE ISOMERASE"/>
    <property type="match status" value="1"/>
</dbReference>
<dbReference type="Proteomes" id="UP000008983">
    <property type="component" value="Unassembled WGS sequence"/>
</dbReference>
<feature type="short sequence motif" description="GXGXXG" evidence="3">
    <location>
        <begin position="31"/>
        <end position="36"/>
    </location>
</feature>
<dbReference type="GO" id="GO:0016042">
    <property type="term" value="P:lipid catabolic process"/>
    <property type="evidence" value="ECO:0007669"/>
    <property type="project" value="UniProtKB-UniRule"/>
</dbReference>
<proteinExistence type="inferred from homology"/>
<comment type="similarity">
    <text evidence="1">Belongs to the patatin family.</text>
</comment>
<keyword evidence="3" id="KW-0442">Lipid degradation</keyword>
<name>G0QZM8_ICHMU</name>
<dbReference type="eggNOG" id="KOG0513">
    <property type="taxonomic scope" value="Eukaryota"/>
</dbReference>
<evidence type="ECO:0000256" key="2">
    <source>
        <dbReference type="ARBA" id="ARBA00023098"/>
    </source>
</evidence>
<dbReference type="GO" id="GO:0047372">
    <property type="term" value="F:monoacylglycerol lipase activity"/>
    <property type="evidence" value="ECO:0007669"/>
    <property type="project" value="TreeGrafter"/>
</dbReference>
<dbReference type="InParanoid" id="G0QZM8"/>
<dbReference type="CDD" id="cd07199">
    <property type="entry name" value="Pat17_PNPLA8_PNPLA9_like"/>
    <property type="match status" value="1"/>
</dbReference>
<feature type="short sequence motif" description="GXSXG" evidence="3">
    <location>
        <begin position="63"/>
        <end position="67"/>
    </location>
</feature>
<organism evidence="5 6">
    <name type="scientific">Ichthyophthirius multifiliis</name>
    <name type="common">White spot disease agent</name>
    <name type="synonym">Ich</name>
    <dbReference type="NCBI Taxonomy" id="5932"/>
    <lineage>
        <taxon>Eukaryota</taxon>
        <taxon>Sar</taxon>
        <taxon>Alveolata</taxon>
        <taxon>Ciliophora</taxon>
        <taxon>Intramacronucleata</taxon>
        <taxon>Oligohymenophorea</taxon>
        <taxon>Hymenostomatida</taxon>
        <taxon>Ophryoglenina</taxon>
        <taxon>Ichthyophthirius</taxon>
    </lineage>
</organism>
<dbReference type="EMBL" id="GL984162">
    <property type="protein sequence ID" value="EGR29322.1"/>
    <property type="molecule type" value="Genomic_DNA"/>
</dbReference>
<feature type="active site" description="Proton acceptor" evidence="3">
    <location>
        <position position="213"/>
    </location>
</feature>
<feature type="short sequence motif" description="DGA/G" evidence="3">
    <location>
        <begin position="213"/>
        <end position="215"/>
    </location>
</feature>
<dbReference type="GeneID" id="14905427"/>
<keyword evidence="2 3" id="KW-0443">Lipid metabolism</keyword>
<sequence length="370" mass="41363">MMYLLDLKVYPILQNQFNQIIFYKVGLSIDGGGIRGIIPAQIITYICKNLKREVHEIFDVVGGTSIGGILALGVTGTLDGKNPVSRGVDLVQFFEDHGNQIFNKSKIVAIWNNLRDKSKYDPVGIESILKKNFQNCKLSDIVKGTNVICTAVKRENIQGKNMAKIFRSKEAVFNPNKNFFMKDVARATSAAPTYFPSAEIKNINGTKKYSLIDGALGQNNPSKLVLDDIKTEAMNSGDEKKFFLLSLGTGQPIAGSQISQNAGLFNLVPIMQSLGNGALAYLDKDVEKSAEGQYLRIDPEIPLKQSEADLDNNDTRIIEIYKQYSLNEAVLKLSHQHIYGPFYDQNLIEWLAENTARKKILMFDFLNYLF</sequence>
<dbReference type="EC" id="3.1.1.5" evidence="5"/>
<keyword evidence="3 5" id="KW-0378">Hydrolase</keyword>
<dbReference type="SUPFAM" id="SSF52151">
    <property type="entry name" value="FabD/lysophospholipase-like"/>
    <property type="match status" value="1"/>
</dbReference>
<dbReference type="Pfam" id="PF01734">
    <property type="entry name" value="Patatin"/>
    <property type="match status" value="1"/>
</dbReference>
<dbReference type="OrthoDB" id="289657at2759"/>
<gene>
    <name evidence="5" type="ORF">IMG5_158430</name>
</gene>
<dbReference type="Gene3D" id="3.40.1090.10">
    <property type="entry name" value="Cytosolic phospholipase A2 catalytic domain"/>
    <property type="match status" value="1"/>
</dbReference>
<feature type="active site" description="Nucleophile" evidence="3">
    <location>
        <position position="65"/>
    </location>
</feature>
<dbReference type="PROSITE" id="PS51635">
    <property type="entry name" value="PNPLA"/>
    <property type="match status" value="1"/>
</dbReference>
<protein>
    <submittedName>
        <fullName evidence="5">Patatin-like phospholipase family protein, putative</fullName>
        <ecNumber evidence="5">3.1.1.5</ecNumber>
    </submittedName>
</protein>
<dbReference type="PANTHER" id="PTHR32176:SF92">
    <property type="entry name" value="XYLOSE ISOMERASE"/>
    <property type="match status" value="1"/>
</dbReference>
<feature type="domain" description="PNPLA" evidence="4">
    <location>
        <begin position="27"/>
        <end position="226"/>
    </location>
</feature>
<accession>G0QZM8</accession>
<evidence type="ECO:0000313" key="6">
    <source>
        <dbReference type="Proteomes" id="UP000008983"/>
    </source>
</evidence>
<reference evidence="5 6" key="1">
    <citation type="submission" date="2011-07" db="EMBL/GenBank/DDBJ databases">
        <authorList>
            <person name="Coyne R."/>
            <person name="Brami D."/>
            <person name="Johnson J."/>
            <person name="Hostetler J."/>
            <person name="Hannick L."/>
            <person name="Clark T."/>
            <person name="Cassidy-Hanley D."/>
            <person name="Inman J."/>
        </authorList>
    </citation>
    <scope>NUCLEOTIDE SEQUENCE [LARGE SCALE GENOMIC DNA]</scope>
    <source>
        <strain evidence="5 6">G5</strain>
    </source>
</reference>
<dbReference type="GO" id="GO:0004622">
    <property type="term" value="F:phosphatidylcholine lysophospholipase activity"/>
    <property type="evidence" value="ECO:0007669"/>
    <property type="project" value="UniProtKB-EC"/>
</dbReference>
<dbReference type="STRING" id="857967.G0QZM8"/>
<dbReference type="AlphaFoldDB" id="G0QZM8"/>